<dbReference type="STRING" id="133383.A0A1R0H7V8"/>
<dbReference type="EMBL" id="LSSL01000191">
    <property type="protein sequence ID" value="OLY85203.1"/>
    <property type="molecule type" value="Genomic_DNA"/>
</dbReference>
<evidence type="ECO:0000256" key="8">
    <source>
        <dbReference type="ARBA" id="ARBA00023315"/>
    </source>
</evidence>
<comment type="caution">
    <text evidence="14">The sequence shown here is derived from an EMBL/GenBank/DDBJ whole genome shotgun (WGS) entry which is preliminary data.</text>
</comment>
<dbReference type="Pfam" id="PF01529">
    <property type="entry name" value="DHHC"/>
    <property type="match status" value="1"/>
</dbReference>
<keyword evidence="15" id="KW-1185">Reference proteome</keyword>
<dbReference type="GO" id="GO:0006612">
    <property type="term" value="P:protein targeting to membrane"/>
    <property type="evidence" value="ECO:0007669"/>
    <property type="project" value="TreeGrafter"/>
</dbReference>
<gene>
    <name evidence="14" type="ORF">AYI68_g612</name>
</gene>
<comment type="subcellular location">
    <subcellularLocation>
        <location evidence="1">Endomembrane system</location>
        <topology evidence="1">Multi-pass membrane protein</topology>
    </subcellularLocation>
</comment>
<feature type="transmembrane region" description="Helical" evidence="11">
    <location>
        <begin position="381"/>
        <end position="406"/>
    </location>
</feature>
<dbReference type="AlphaFoldDB" id="A0A1R0H7V8"/>
<keyword evidence="6" id="KW-0564">Palmitate</keyword>
<evidence type="ECO:0000256" key="6">
    <source>
        <dbReference type="ARBA" id="ARBA00023139"/>
    </source>
</evidence>
<dbReference type="GO" id="GO:0019706">
    <property type="term" value="F:protein-cysteine S-palmitoyltransferase activity"/>
    <property type="evidence" value="ECO:0007669"/>
    <property type="project" value="UniProtKB-EC"/>
</dbReference>
<dbReference type="InterPro" id="IPR001594">
    <property type="entry name" value="Palmitoyltrfase_DHHC"/>
</dbReference>
<feature type="region of interest" description="Disordered" evidence="12">
    <location>
        <begin position="174"/>
        <end position="199"/>
    </location>
</feature>
<evidence type="ECO:0000313" key="15">
    <source>
        <dbReference type="Proteomes" id="UP000187455"/>
    </source>
</evidence>
<comment type="catalytic activity">
    <reaction evidence="10 11">
        <text>L-cysteinyl-[protein] + hexadecanoyl-CoA = S-hexadecanoyl-L-cysteinyl-[protein] + CoA</text>
        <dbReference type="Rhea" id="RHEA:36683"/>
        <dbReference type="Rhea" id="RHEA-COMP:10131"/>
        <dbReference type="Rhea" id="RHEA-COMP:11032"/>
        <dbReference type="ChEBI" id="CHEBI:29950"/>
        <dbReference type="ChEBI" id="CHEBI:57287"/>
        <dbReference type="ChEBI" id="CHEBI:57379"/>
        <dbReference type="ChEBI" id="CHEBI:74151"/>
        <dbReference type="EC" id="2.3.1.225"/>
    </reaction>
</comment>
<feature type="transmembrane region" description="Helical" evidence="11">
    <location>
        <begin position="337"/>
        <end position="361"/>
    </location>
</feature>
<evidence type="ECO:0000256" key="11">
    <source>
        <dbReference type="RuleBase" id="RU079119"/>
    </source>
</evidence>
<proteinExistence type="inferred from homology"/>
<evidence type="ECO:0000256" key="4">
    <source>
        <dbReference type="ARBA" id="ARBA00022989"/>
    </source>
</evidence>
<dbReference type="GO" id="GO:0005783">
    <property type="term" value="C:endoplasmic reticulum"/>
    <property type="evidence" value="ECO:0007669"/>
    <property type="project" value="TreeGrafter"/>
</dbReference>
<accession>A0A1R0H7V8</accession>
<feature type="transmembrane region" description="Helical" evidence="11">
    <location>
        <begin position="82"/>
        <end position="103"/>
    </location>
</feature>
<comment type="domain">
    <text evidence="11">The DHHC domain is required for palmitoyltransferase activity.</text>
</comment>
<evidence type="ECO:0000256" key="5">
    <source>
        <dbReference type="ARBA" id="ARBA00023136"/>
    </source>
</evidence>
<evidence type="ECO:0000256" key="1">
    <source>
        <dbReference type="ARBA" id="ARBA00004127"/>
    </source>
</evidence>
<dbReference type="GO" id="GO:0005794">
    <property type="term" value="C:Golgi apparatus"/>
    <property type="evidence" value="ECO:0007669"/>
    <property type="project" value="TreeGrafter"/>
</dbReference>
<evidence type="ECO:0000256" key="9">
    <source>
        <dbReference type="ARBA" id="ARBA00023463"/>
    </source>
</evidence>
<comment type="similarity">
    <text evidence="9">Belongs to the DHHC palmitoyltransferase family. ERF2/ZDHHC9 subfamily.</text>
</comment>
<organism evidence="14 15">
    <name type="scientific">Smittium mucronatum</name>
    <dbReference type="NCBI Taxonomy" id="133383"/>
    <lineage>
        <taxon>Eukaryota</taxon>
        <taxon>Fungi</taxon>
        <taxon>Fungi incertae sedis</taxon>
        <taxon>Zoopagomycota</taxon>
        <taxon>Kickxellomycotina</taxon>
        <taxon>Harpellomycetes</taxon>
        <taxon>Harpellales</taxon>
        <taxon>Legeriomycetaceae</taxon>
        <taxon>Smittium</taxon>
    </lineage>
</organism>
<keyword evidence="8 11" id="KW-0012">Acyltransferase</keyword>
<evidence type="ECO:0000256" key="3">
    <source>
        <dbReference type="ARBA" id="ARBA00022692"/>
    </source>
</evidence>
<dbReference type="PANTHER" id="PTHR22883">
    <property type="entry name" value="ZINC FINGER DHHC DOMAIN CONTAINING PROTEIN"/>
    <property type="match status" value="1"/>
</dbReference>
<dbReference type="InterPro" id="IPR039859">
    <property type="entry name" value="PFA4/ZDH16/20/ERF2-like"/>
</dbReference>
<evidence type="ECO:0000256" key="12">
    <source>
        <dbReference type="SAM" id="MobiDB-lite"/>
    </source>
</evidence>
<dbReference type="PANTHER" id="PTHR22883:SF43">
    <property type="entry name" value="PALMITOYLTRANSFERASE APP"/>
    <property type="match status" value="1"/>
</dbReference>
<dbReference type="EC" id="2.3.1.225" evidence="11"/>
<evidence type="ECO:0000313" key="14">
    <source>
        <dbReference type="EMBL" id="OLY85203.1"/>
    </source>
</evidence>
<reference evidence="14 15" key="1">
    <citation type="journal article" date="2016" name="Mol. Biol. Evol.">
        <title>Genome-Wide Survey of Gut Fungi (Harpellales) Reveals the First Horizontally Transferred Ubiquitin Gene from a Mosquito Host.</title>
        <authorList>
            <person name="Wang Y."/>
            <person name="White M.M."/>
            <person name="Kvist S."/>
            <person name="Moncalvo J.M."/>
        </authorList>
    </citation>
    <scope>NUCLEOTIDE SEQUENCE [LARGE SCALE GENOMIC DNA]</scope>
    <source>
        <strain evidence="14 15">ALG-7-W6</strain>
    </source>
</reference>
<feature type="domain" description="Palmitoyltransferase DHHC" evidence="13">
    <location>
        <begin position="291"/>
        <end position="423"/>
    </location>
</feature>
<dbReference type="PROSITE" id="PS50216">
    <property type="entry name" value="DHHC"/>
    <property type="match status" value="1"/>
</dbReference>
<keyword evidence="7" id="KW-0449">Lipoprotein</keyword>
<feature type="transmembrane region" description="Helical" evidence="11">
    <location>
        <begin position="51"/>
        <end position="70"/>
    </location>
</feature>
<evidence type="ECO:0000256" key="7">
    <source>
        <dbReference type="ARBA" id="ARBA00023288"/>
    </source>
</evidence>
<dbReference type="OrthoDB" id="9909019at2759"/>
<keyword evidence="2 11" id="KW-0808">Transferase</keyword>
<keyword evidence="5 11" id="KW-0472">Membrane</keyword>
<keyword evidence="4 11" id="KW-1133">Transmembrane helix</keyword>
<keyword evidence="3 11" id="KW-0812">Transmembrane</keyword>
<evidence type="ECO:0000259" key="13">
    <source>
        <dbReference type="Pfam" id="PF01529"/>
    </source>
</evidence>
<sequence length="477" mass="55082">MVDSNNNYNIELNSIENRNQNRPEKKRVYQIYENRNVHLFKGRTTTSSKGWPLLITFFLILIGLVLFSIFECSFVYQRFGAAPVVIFAYTSMLTLTSMFVTAFTDPGIIPRNLDAVRDKEESYSFNINKPANDSESNNIYGVQSKESGKLKLMKKQISIPGSLVSGLSQATHNNGVFKDVPESSKRKTNSSEVLTHTRNVDSMDEGIQDSYNSNKRAKSADQFLSKAYKKSIGFLIPKKSNKSAVFKYNDNLPPPFPILNTPKNHRGDLPEDLFYYPNVTKEIMFKNKVVKLKFCDTCKIYRPPRCSHCRICDNCVEVEDHHCVWLNNCVGRRNYRYFYTFILMVPFMGIYTFSFSLYHLIYLAHNLDPVPDQSGFRTAIISSPVSLLIIIYTVFFTWPVFALFVYHSYLMFNNMTTHEQIKSKSEIFSQSSEENMFSNGSCFLDFIDSLCRPRTFPNVYWKARVNTDDFSTVFVKN</sequence>
<name>A0A1R0H7V8_9FUNG</name>
<protein>
    <recommendedName>
        <fullName evidence="11">Palmitoyltransferase</fullName>
        <ecNumber evidence="11">2.3.1.225</ecNumber>
    </recommendedName>
</protein>
<evidence type="ECO:0000256" key="2">
    <source>
        <dbReference type="ARBA" id="ARBA00022679"/>
    </source>
</evidence>
<evidence type="ECO:0000256" key="10">
    <source>
        <dbReference type="ARBA" id="ARBA00048048"/>
    </source>
</evidence>
<dbReference type="Proteomes" id="UP000187455">
    <property type="component" value="Unassembled WGS sequence"/>
</dbReference>